<dbReference type="InterPro" id="IPR016192">
    <property type="entry name" value="APOBEC/CMP_deaminase_Zn-bd"/>
</dbReference>
<dbReference type="InterPro" id="IPR050765">
    <property type="entry name" value="Riboflavin_Biosynth_HTPR"/>
</dbReference>
<dbReference type="PANTHER" id="PTHR38011:SF7">
    <property type="entry name" value="2,5-DIAMINO-6-RIBOSYLAMINO-4(3H)-PYRIMIDINONE 5'-PHOSPHATE REDUCTASE"/>
    <property type="match status" value="1"/>
</dbReference>
<evidence type="ECO:0000256" key="5">
    <source>
        <dbReference type="ARBA" id="ARBA00007417"/>
    </source>
</evidence>
<evidence type="ECO:0000256" key="7">
    <source>
        <dbReference type="ARBA" id="ARBA00022723"/>
    </source>
</evidence>
<organism evidence="14 15">
    <name type="scientific">Shewanella intestini</name>
    <dbReference type="NCBI Taxonomy" id="2017544"/>
    <lineage>
        <taxon>Bacteria</taxon>
        <taxon>Pseudomonadati</taxon>
        <taxon>Pseudomonadota</taxon>
        <taxon>Gammaproteobacteria</taxon>
        <taxon>Alteromonadales</taxon>
        <taxon>Shewanellaceae</taxon>
        <taxon>Shewanella</taxon>
    </lineage>
</organism>
<reference evidence="14 15" key="1">
    <citation type="submission" date="2020-02" db="EMBL/GenBank/DDBJ databases">
        <title>Shewanella WXL01 sp. nov., a marine bacterium isolated from green algae in Luhuitou Fringing Reef (Northern South China Sea).</title>
        <authorList>
            <person name="Wang X."/>
        </authorList>
    </citation>
    <scope>NUCLEOTIDE SEQUENCE [LARGE SCALE GENOMIC DNA]</scope>
    <source>
        <strain evidence="14 15">MCCC 1A01895</strain>
    </source>
</reference>
<comment type="caution">
    <text evidence="14">The sequence shown here is derived from an EMBL/GenBank/DDBJ whole genome shotgun (WGS) entry which is preliminary data.</text>
</comment>
<comment type="similarity">
    <text evidence="4 12">In the N-terminal section; belongs to the cytidine and deoxycytidylate deaminase family.</text>
</comment>
<evidence type="ECO:0000259" key="13">
    <source>
        <dbReference type="PROSITE" id="PS51747"/>
    </source>
</evidence>
<dbReference type="Gene3D" id="3.40.430.10">
    <property type="entry name" value="Dihydrofolate Reductase, subunit A"/>
    <property type="match status" value="1"/>
</dbReference>
<evidence type="ECO:0000256" key="9">
    <source>
        <dbReference type="ARBA" id="ARBA00022857"/>
    </source>
</evidence>
<dbReference type="GO" id="GO:0008835">
    <property type="term" value="F:diaminohydroxyphosphoribosylaminopyrimidine deaminase activity"/>
    <property type="evidence" value="ECO:0007669"/>
    <property type="project" value="UniProtKB-EC"/>
</dbReference>
<comment type="pathway">
    <text evidence="3 12">Cofactor biosynthesis; riboflavin biosynthesis; 5-amino-6-(D-ribitylamino)uracil from GTP: step 3/4.</text>
</comment>
<evidence type="ECO:0000256" key="1">
    <source>
        <dbReference type="ARBA" id="ARBA00002151"/>
    </source>
</evidence>
<dbReference type="NCBIfam" id="TIGR00227">
    <property type="entry name" value="ribD_Cterm"/>
    <property type="match status" value="1"/>
</dbReference>
<dbReference type="InterPro" id="IPR024072">
    <property type="entry name" value="DHFR-like_dom_sf"/>
</dbReference>
<comment type="function">
    <text evidence="1 12">Converts 2,5-diamino-6-(ribosylamino)-4(3h)-pyrimidinone 5'-phosphate into 5-amino-6-(ribosylamino)-2,4(1h,3h)-pyrimidinedione 5'-phosphate.</text>
</comment>
<comment type="pathway">
    <text evidence="2 12">Cofactor biosynthesis; riboflavin biosynthesis; 5-amino-6-(D-ribitylamino)uracil from GTP: step 2/4.</text>
</comment>
<dbReference type="Pfam" id="PF01872">
    <property type="entry name" value="RibD_C"/>
    <property type="match status" value="1"/>
</dbReference>
<evidence type="ECO:0000256" key="10">
    <source>
        <dbReference type="ARBA" id="ARBA00023002"/>
    </source>
</evidence>
<keyword evidence="12 14" id="KW-0378">Hydrolase</keyword>
<dbReference type="InterPro" id="IPR016193">
    <property type="entry name" value="Cytidine_deaminase-like"/>
</dbReference>
<dbReference type="Proteomes" id="UP000811844">
    <property type="component" value="Unassembled WGS sequence"/>
</dbReference>
<sequence length="381" mass="41568">MSNWSKFDSQMMTLALQLAERGRYTTRPNPCVGCVITLGKTILSQGYHRVAGQGHAEANALKDLAERGISAKGATAYVTLEPCSHYGRTPPCAEGLINANVSRVVVAVLDPNPQVAGRGINMLRHAGIEVDVGLYEQQAYKINRGFMKRMKQGLPWVTLKVAASLDGKTALANGVSKWITTPQARQDVQRLRAQSCALITGVNTVEMDDPSLNVRYSQLGSLQQALTEKEVHQPLRVVLDTHAKLTPNFQIFAVQSPILLVSHTPYSDVIKAQMPAHVSYFTTDLNDSGRINLNAVLIHLGQQCNSVLVEAGATLCGSVLEQGLADELILYQAPKILGSEARNMLKLPDYSIMDSLPNSQLVDERKVGKDTRYTIHIAATQ</sequence>
<dbReference type="EC" id="3.5.4.26" evidence="12"/>
<dbReference type="EC" id="1.1.1.193" evidence="12"/>
<keyword evidence="8 12" id="KW-0862">Zinc</keyword>
<keyword evidence="15" id="KW-1185">Reference proteome</keyword>
<dbReference type="PROSITE" id="PS00903">
    <property type="entry name" value="CYT_DCMP_DEAMINASES_1"/>
    <property type="match status" value="1"/>
</dbReference>
<dbReference type="PIRSF" id="PIRSF006769">
    <property type="entry name" value="RibD"/>
    <property type="match status" value="1"/>
</dbReference>
<evidence type="ECO:0000313" key="14">
    <source>
        <dbReference type="EMBL" id="MBR9726508.1"/>
    </source>
</evidence>
<dbReference type="EMBL" id="JAAIKR010000001">
    <property type="protein sequence ID" value="MBR9726508.1"/>
    <property type="molecule type" value="Genomic_DNA"/>
</dbReference>
<comment type="similarity">
    <text evidence="5 12">In the C-terminal section; belongs to the HTP reductase family.</text>
</comment>
<dbReference type="GO" id="GO:0008703">
    <property type="term" value="F:5-amino-6-(5-phosphoribosylamino)uracil reductase activity"/>
    <property type="evidence" value="ECO:0007669"/>
    <property type="project" value="UniProtKB-EC"/>
</dbReference>
<dbReference type="InterPro" id="IPR002125">
    <property type="entry name" value="CMP_dCMP_dom"/>
</dbReference>
<comment type="catalytic activity">
    <reaction evidence="12">
        <text>5-amino-6-(5-phospho-D-ribitylamino)uracil + NADP(+) = 5-amino-6-(5-phospho-D-ribosylamino)uracil + NADPH + H(+)</text>
        <dbReference type="Rhea" id="RHEA:17845"/>
        <dbReference type="ChEBI" id="CHEBI:15378"/>
        <dbReference type="ChEBI" id="CHEBI:57783"/>
        <dbReference type="ChEBI" id="CHEBI:58349"/>
        <dbReference type="ChEBI" id="CHEBI:58421"/>
        <dbReference type="ChEBI" id="CHEBI:58453"/>
        <dbReference type="EC" id="1.1.1.193"/>
    </reaction>
</comment>
<evidence type="ECO:0000256" key="3">
    <source>
        <dbReference type="ARBA" id="ARBA00004910"/>
    </source>
</evidence>
<dbReference type="PROSITE" id="PS51747">
    <property type="entry name" value="CYT_DCMP_DEAMINASES_2"/>
    <property type="match status" value="1"/>
</dbReference>
<evidence type="ECO:0000313" key="15">
    <source>
        <dbReference type="Proteomes" id="UP000811844"/>
    </source>
</evidence>
<dbReference type="SUPFAM" id="SSF53597">
    <property type="entry name" value="Dihydrofolate reductase-like"/>
    <property type="match status" value="1"/>
</dbReference>
<dbReference type="NCBIfam" id="TIGR00326">
    <property type="entry name" value="eubact_ribD"/>
    <property type="match status" value="1"/>
</dbReference>
<comment type="catalytic activity">
    <reaction evidence="12">
        <text>2,5-diamino-6-hydroxy-4-(5-phosphoribosylamino)-pyrimidine + H2O + H(+) = 5-amino-6-(5-phospho-D-ribosylamino)uracil + NH4(+)</text>
        <dbReference type="Rhea" id="RHEA:21868"/>
        <dbReference type="ChEBI" id="CHEBI:15377"/>
        <dbReference type="ChEBI" id="CHEBI:15378"/>
        <dbReference type="ChEBI" id="CHEBI:28938"/>
        <dbReference type="ChEBI" id="CHEBI:58453"/>
        <dbReference type="ChEBI" id="CHEBI:58614"/>
        <dbReference type="EC" id="3.5.4.26"/>
    </reaction>
</comment>
<proteinExistence type="inferred from homology"/>
<evidence type="ECO:0000256" key="2">
    <source>
        <dbReference type="ARBA" id="ARBA00004882"/>
    </source>
</evidence>
<comment type="cofactor">
    <cofactor evidence="12">
        <name>Zn(2+)</name>
        <dbReference type="ChEBI" id="CHEBI:29105"/>
    </cofactor>
    <text evidence="12">Binds 1 zinc ion.</text>
</comment>
<evidence type="ECO:0000256" key="8">
    <source>
        <dbReference type="ARBA" id="ARBA00022833"/>
    </source>
</evidence>
<protein>
    <recommendedName>
        <fullName evidence="12">Riboflavin biosynthesis protein RibD</fullName>
    </recommendedName>
    <domain>
        <recommendedName>
            <fullName evidence="12">Diaminohydroxyphosphoribosylaminopyrimidine deaminase</fullName>
            <shortName evidence="12">DRAP deaminase</shortName>
            <ecNumber evidence="12">3.5.4.26</ecNumber>
        </recommendedName>
        <alternativeName>
            <fullName evidence="12">Riboflavin-specific deaminase</fullName>
        </alternativeName>
    </domain>
    <domain>
        <recommendedName>
            <fullName evidence="12">5-amino-6-(5-phosphoribosylamino)uracil reductase</fullName>
            <ecNumber evidence="12">1.1.1.193</ecNumber>
        </recommendedName>
        <alternativeName>
            <fullName evidence="12">HTP reductase</fullName>
        </alternativeName>
    </domain>
</protein>
<dbReference type="CDD" id="cd01284">
    <property type="entry name" value="Riboflavin_deaminase-reductase"/>
    <property type="match status" value="1"/>
</dbReference>
<name>A0ABS5HXN2_9GAMM</name>
<accession>A0ABS5HXN2</accession>
<evidence type="ECO:0000256" key="11">
    <source>
        <dbReference type="ARBA" id="ARBA00023268"/>
    </source>
</evidence>
<gene>
    <name evidence="14" type="primary">ribD</name>
    <name evidence="14" type="ORF">G3R48_00675</name>
</gene>
<evidence type="ECO:0000256" key="12">
    <source>
        <dbReference type="PIRNR" id="PIRNR006769"/>
    </source>
</evidence>
<keyword evidence="9 12" id="KW-0521">NADP</keyword>
<dbReference type="InterPro" id="IPR002734">
    <property type="entry name" value="RibDG_C"/>
</dbReference>
<keyword evidence="7 12" id="KW-0479">Metal-binding</keyword>
<keyword evidence="6 12" id="KW-0686">Riboflavin biosynthesis</keyword>
<dbReference type="PANTHER" id="PTHR38011">
    <property type="entry name" value="DIHYDROFOLATE REDUCTASE FAMILY PROTEIN (AFU_ORTHOLOGUE AFUA_8G06820)"/>
    <property type="match status" value="1"/>
</dbReference>
<dbReference type="InterPro" id="IPR004794">
    <property type="entry name" value="Eubact_RibD"/>
</dbReference>
<keyword evidence="11" id="KW-0511">Multifunctional enzyme</keyword>
<evidence type="ECO:0000256" key="4">
    <source>
        <dbReference type="ARBA" id="ARBA00005259"/>
    </source>
</evidence>
<dbReference type="SUPFAM" id="SSF53927">
    <property type="entry name" value="Cytidine deaminase-like"/>
    <property type="match status" value="1"/>
</dbReference>
<evidence type="ECO:0000256" key="6">
    <source>
        <dbReference type="ARBA" id="ARBA00022619"/>
    </source>
</evidence>
<dbReference type="Pfam" id="PF00383">
    <property type="entry name" value="dCMP_cyt_deam_1"/>
    <property type="match status" value="1"/>
</dbReference>
<feature type="domain" description="CMP/dCMP-type deaminase" evidence="13">
    <location>
        <begin position="6"/>
        <end position="131"/>
    </location>
</feature>
<dbReference type="Gene3D" id="3.40.140.10">
    <property type="entry name" value="Cytidine Deaminase, domain 2"/>
    <property type="match status" value="1"/>
</dbReference>
<dbReference type="InterPro" id="IPR011549">
    <property type="entry name" value="RibD_C"/>
</dbReference>
<keyword evidence="10 12" id="KW-0560">Oxidoreductase</keyword>